<dbReference type="PANTHER" id="PTHR23131:SF4">
    <property type="entry name" value="METALLO-BETA-LACTAMASE SUPERFAMILY POTEIN"/>
    <property type="match status" value="1"/>
</dbReference>
<dbReference type="PANTHER" id="PTHR23131">
    <property type="entry name" value="ENDORIBONUCLEASE LACTB2"/>
    <property type="match status" value="1"/>
</dbReference>
<dbReference type="RefSeq" id="WP_229569120.1">
    <property type="nucleotide sequence ID" value="NZ_AP025226.1"/>
</dbReference>
<keyword evidence="3" id="KW-1185">Reference proteome</keyword>
<dbReference type="KEGG" id="scas:SACC_17640"/>
<dbReference type="CDD" id="cd07725">
    <property type="entry name" value="TTHA1429-like_MBL-fold"/>
    <property type="match status" value="1"/>
</dbReference>
<dbReference type="AlphaFoldDB" id="A0AAQ4CSG6"/>
<dbReference type="InterPro" id="IPR050662">
    <property type="entry name" value="Sec-metab_biosynth-thioest"/>
</dbReference>
<dbReference type="Pfam" id="PF00753">
    <property type="entry name" value="Lactamase_B"/>
    <property type="match status" value="1"/>
</dbReference>
<protein>
    <recommendedName>
        <fullName evidence="1">Metallo-beta-lactamase domain-containing protein</fullName>
    </recommendedName>
</protein>
<accession>A0AAQ4CSG6</accession>
<dbReference type="InterPro" id="IPR036866">
    <property type="entry name" value="RibonucZ/Hydroxyglut_hydro"/>
</dbReference>
<dbReference type="Gene3D" id="1.10.10.10">
    <property type="entry name" value="Winged helix-like DNA-binding domain superfamily/Winged helix DNA-binding domain"/>
    <property type="match status" value="1"/>
</dbReference>
<proteinExistence type="predicted"/>
<dbReference type="SMART" id="SM00849">
    <property type="entry name" value="Lactamase_B"/>
    <property type="match status" value="1"/>
</dbReference>
<dbReference type="GeneID" id="68866493"/>
<dbReference type="SUPFAM" id="SSF56281">
    <property type="entry name" value="Metallo-hydrolase/oxidoreductase"/>
    <property type="match status" value="1"/>
</dbReference>
<evidence type="ECO:0000313" key="3">
    <source>
        <dbReference type="Proteomes" id="UP001319921"/>
    </source>
</evidence>
<dbReference type="InterPro" id="IPR036388">
    <property type="entry name" value="WH-like_DNA-bd_sf"/>
</dbReference>
<feature type="domain" description="Metallo-beta-lactamase" evidence="1">
    <location>
        <begin position="15"/>
        <end position="217"/>
    </location>
</feature>
<evidence type="ECO:0000259" key="1">
    <source>
        <dbReference type="SMART" id="SM00849"/>
    </source>
</evidence>
<reference evidence="2 3" key="1">
    <citation type="journal article" date="2022" name="Microbiol. Resour. Announc.">
        <title>Complete Genome Sequence of the Hyperthermophilic and Acidophilic Archaeon Saccharolobus caldissimus Strain HS-3T.</title>
        <authorList>
            <person name="Sakai H.D."/>
            <person name="Kurosawa N."/>
        </authorList>
    </citation>
    <scope>NUCLEOTIDE SEQUENCE [LARGE SCALE GENOMIC DNA]</scope>
    <source>
        <strain evidence="2 3">JCM32116</strain>
    </source>
</reference>
<evidence type="ECO:0000313" key="2">
    <source>
        <dbReference type="EMBL" id="BDB98747.1"/>
    </source>
</evidence>
<name>A0AAQ4CSG6_9CREN</name>
<dbReference type="Proteomes" id="UP001319921">
    <property type="component" value="Chromosome"/>
</dbReference>
<dbReference type="EMBL" id="AP025226">
    <property type="protein sequence ID" value="BDB98747.1"/>
    <property type="molecule type" value="Genomic_DNA"/>
</dbReference>
<organism evidence="2 3">
    <name type="scientific">Saccharolobus caldissimus</name>
    <dbReference type="NCBI Taxonomy" id="1702097"/>
    <lineage>
        <taxon>Archaea</taxon>
        <taxon>Thermoproteota</taxon>
        <taxon>Thermoprotei</taxon>
        <taxon>Sulfolobales</taxon>
        <taxon>Sulfolobaceae</taxon>
        <taxon>Saccharolobus</taxon>
    </lineage>
</organism>
<dbReference type="Gene3D" id="3.60.15.10">
    <property type="entry name" value="Ribonuclease Z/Hydroxyacylglutathione hydrolase-like"/>
    <property type="match status" value="1"/>
</dbReference>
<dbReference type="InterPro" id="IPR001279">
    <property type="entry name" value="Metallo-B-lactamas"/>
</dbReference>
<gene>
    <name evidence="2" type="ORF">SACC_17640</name>
</gene>
<sequence>MILTLKLPMQGPLKYINSYLIKSSNDNGVLIDTGLPTQEDMLMLTNYLKNYGFPKIVIVTHYHPDHIGLVRLFKDSLVIIHEKELEYINYLMDDSYENEMKKYFILNGFPEDIVNRIFRNKNRFYEIINGVNFTTIKDNEEIKVDNEERIKVLWTPGHTMGHICLQYKDYLFCGDHILPDVTPNVSLLREEDNPLRNYLTSLERIKELKIKQIYPAHGEPFSNVSERVEEIKEHHRRRLEEILKIIERKGKANGYEIAMNISWYKKWDELSNFDKQLAMGETLAHIKYLLEEGIIREIKIGNSIYYTKSS</sequence>